<dbReference type="EMBL" id="JAUHQA010000001">
    <property type="protein sequence ID" value="MDN4481784.1"/>
    <property type="molecule type" value="Genomic_DNA"/>
</dbReference>
<reference evidence="3" key="1">
    <citation type="submission" date="2023-06" db="EMBL/GenBank/DDBJ databases">
        <title>Egi l300058.</title>
        <authorList>
            <person name="Gao L."/>
            <person name="Fang B.-Z."/>
            <person name="Li W.-J."/>
        </authorList>
    </citation>
    <scope>NUCLEOTIDE SEQUENCE</scope>
    <source>
        <strain evidence="3">EGI L300058</strain>
    </source>
</reference>
<dbReference type="Proteomes" id="UP001172708">
    <property type="component" value="Unassembled WGS sequence"/>
</dbReference>
<name>A0ABT8GK18_9MICO</name>
<keyword evidence="2" id="KW-0472">Membrane</keyword>
<dbReference type="RefSeq" id="WP_301143527.1">
    <property type="nucleotide sequence ID" value="NZ_JAUHQA010000001.1"/>
</dbReference>
<gene>
    <name evidence="3" type="ORF">QQX02_12710</name>
</gene>
<keyword evidence="2" id="KW-0812">Transmembrane</keyword>
<evidence type="ECO:0000256" key="2">
    <source>
        <dbReference type="SAM" id="Phobius"/>
    </source>
</evidence>
<dbReference type="Gene3D" id="1.20.1280.290">
    <property type="match status" value="1"/>
</dbReference>
<feature type="transmembrane region" description="Helical" evidence="2">
    <location>
        <begin position="62"/>
        <end position="82"/>
    </location>
</feature>
<evidence type="ECO:0000313" key="3">
    <source>
        <dbReference type="EMBL" id="MDN4481784.1"/>
    </source>
</evidence>
<keyword evidence="2" id="KW-1133">Transmembrane helix</keyword>
<keyword evidence="4" id="KW-1185">Reference proteome</keyword>
<protein>
    <submittedName>
        <fullName evidence="3">Uncharacterized protein</fullName>
    </submittedName>
</protein>
<comment type="caution">
    <text evidence="3">The sequence shown here is derived from an EMBL/GenBank/DDBJ whole genome shotgun (WGS) entry which is preliminary data.</text>
</comment>
<evidence type="ECO:0000313" key="4">
    <source>
        <dbReference type="Proteomes" id="UP001172708"/>
    </source>
</evidence>
<proteinExistence type="predicted"/>
<feature type="region of interest" description="Disordered" evidence="1">
    <location>
        <begin position="92"/>
        <end position="114"/>
    </location>
</feature>
<organism evidence="3 4">
    <name type="scientific">Demequina muriae</name>
    <dbReference type="NCBI Taxonomy" id="3051664"/>
    <lineage>
        <taxon>Bacteria</taxon>
        <taxon>Bacillati</taxon>
        <taxon>Actinomycetota</taxon>
        <taxon>Actinomycetes</taxon>
        <taxon>Micrococcales</taxon>
        <taxon>Demequinaceae</taxon>
        <taxon>Demequina</taxon>
    </lineage>
</organism>
<evidence type="ECO:0000256" key="1">
    <source>
        <dbReference type="SAM" id="MobiDB-lite"/>
    </source>
</evidence>
<accession>A0ABT8GK18</accession>
<sequence length="114" mass="12181">MDVWLLAGSVSTALFAAANVPMLAKAVRTRDLSSYSLPSLMVSNVANVIHTVYVVSLPWGPIWVLHGFYLITMAAMATLYLAGAKHPSALPGEPHLHGVSMSHARDAGSDRTRP</sequence>
<feature type="compositionally biased region" description="Basic and acidic residues" evidence="1">
    <location>
        <begin position="103"/>
        <end position="114"/>
    </location>
</feature>